<dbReference type="InterPro" id="IPR026590">
    <property type="entry name" value="Ssirtuin_cat_dom"/>
</dbReference>
<dbReference type="SUPFAM" id="SSF52467">
    <property type="entry name" value="DHS-like NAD/FAD-binding domain"/>
    <property type="match status" value="1"/>
</dbReference>
<proteinExistence type="predicted"/>
<feature type="binding site" evidence="2">
    <location>
        <position position="175"/>
    </location>
    <ligand>
        <name>Zn(2+)</name>
        <dbReference type="ChEBI" id="CHEBI:29105"/>
    </ligand>
</feature>
<dbReference type="GO" id="GO:0017136">
    <property type="term" value="F:histone deacetylase activity, NAD-dependent"/>
    <property type="evidence" value="ECO:0007669"/>
    <property type="project" value="TreeGrafter"/>
</dbReference>
<dbReference type="GO" id="GO:0046872">
    <property type="term" value="F:metal ion binding"/>
    <property type="evidence" value="ECO:0007669"/>
    <property type="project" value="UniProtKB-KW"/>
</dbReference>
<dbReference type="AlphaFoldDB" id="A0A948WUB1"/>
<evidence type="ECO:0000256" key="2">
    <source>
        <dbReference type="PROSITE-ProRule" id="PRU00236"/>
    </source>
</evidence>
<reference evidence="4" key="2">
    <citation type="submission" date="2021-04" db="EMBL/GenBank/DDBJ databases">
        <authorList>
            <person name="Gilroy R."/>
        </authorList>
    </citation>
    <scope>NUCLEOTIDE SEQUENCE</scope>
    <source>
        <strain evidence="4">B5_2728</strain>
    </source>
</reference>
<feature type="binding site" evidence="2">
    <location>
        <position position="172"/>
    </location>
    <ligand>
        <name>Zn(2+)</name>
        <dbReference type="ChEBI" id="CHEBI:29105"/>
    </ligand>
</feature>
<evidence type="ECO:0000259" key="3">
    <source>
        <dbReference type="PROSITE" id="PS50305"/>
    </source>
</evidence>
<keyword evidence="2" id="KW-0479">Metal-binding</keyword>
<evidence type="ECO:0000256" key="1">
    <source>
        <dbReference type="ARBA" id="ARBA00023027"/>
    </source>
</evidence>
<dbReference type="InterPro" id="IPR050134">
    <property type="entry name" value="NAD-dep_sirtuin_deacylases"/>
</dbReference>
<reference evidence="4" key="1">
    <citation type="journal article" date="2021" name="PeerJ">
        <title>Extensive microbial diversity within the chicken gut microbiome revealed by metagenomics and culture.</title>
        <authorList>
            <person name="Gilroy R."/>
            <person name="Ravi A."/>
            <person name="Getino M."/>
            <person name="Pursley I."/>
            <person name="Horton D.L."/>
            <person name="Alikhan N.F."/>
            <person name="Baker D."/>
            <person name="Gharbi K."/>
            <person name="Hall N."/>
            <person name="Watson M."/>
            <person name="Adriaenssens E.M."/>
            <person name="Foster-Nyarko E."/>
            <person name="Jarju S."/>
            <person name="Secka A."/>
            <person name="Antonio M."/>
            <person name="Oren A."/>
            <person name="Chaudhuri R.R."/>
            <person name="La Ragione R."/>
            <person name="Hildebrand F."/>
            <person name="Pallen M.J."/>
        </authorList>
    </citation>
    <scope>NUCLEOTIDE SEQUENCE</scope>
    <source>
        <strain evidence="4">B5_2728</strain>
    </source>
</reference>
<accession>A0A948WUB1</accession>
<dbReference type="InterPro" id="IPR029035">
    <property type="entry name" value="DHS-like_NAD/FAD-binding_dom"/>
</dbReference>
<dbReference type="EMBL" id="JAHLFP010000025">
    <property type="protein sequence ID" value="MBU3805943.1"/>
    <property type="molecule type" value="Genomic_DNA"/>
</dbReference>
<dbReference type="Gene3D" id="3.40.50.1220">
    <property type="entry name" value="TPP-binding domain"/>
    <property type="match status" value="1"/>
</dbReference>
<keyword evidence="2" id="KW-0862">Zinc</keyword>
<comment type="caution">
    <text evidence="4">The sequence shown here is derived from an EMBL/GenBank/DDBJ whole genome shotgun (WGS) entry which is preliminary data.</text>
</comment>
<dbReference type="PANTHER" id="PTHR11085">
    <property type="entry name" value="NAD-DEPENDENT PROTEIN DEACYLASE SIRTUIN-5, MITOCHONDRIAL-RELATED"/>
    <property type="match status" value="1"/>
</dbReference>
<name>A0A948WUB1_9FIRM</name>
<dbReference type="Proteomes" id="UP000713596">
    <property type="component" value="Unassembled WGS sequence"/>
</dbReference>
<feature type="binding site" evidence="2">
    <location>
        <position position="136"/>
    </location>
    <ligand>
        <name>Zn(2+)</name>
        <dbReference type="ChEBI" id="CHEBI:29105"/>
    </ligand>
</feature>
<protein>
    <submittedName>
        <fullName evidence="4">NAD-dependent protein deacetylase, SIR2 family</fullName>
    </submittedName>
</protein>
<sequence>MAEAWVSKLAQEIQQADAILIGGGSGLSSAAGYNHYHWSDALKEGLEAFWEHYRFKSPFEGFYHCFSDYGAQWGYYAKYSQMMHQAKTGKPYELLREIVGDKPHFVLTTNVDGQFNRVFAPEHIFIYQGDFSYLQCSQPCHDELYPSGPVVEELSAQLQDGVYLSQELVPRCPHCGRVMIPWVRDDTFMEGSAWQEQQSRYRAFLRRWLMEEKGKRLLLLELGVGEMSPGVIKLPFWQIAAANEGVRYVCMNLEKSHAPEHLKDRGMYVQGDLSQTLQQLHTELEKVGRNDGTV</sequence>
<gene>
    <name evidence="4" type="ORF">H9882_03515</name>
</gene>
<evidence type="ECO:0000313" key="4">
    <source>
        <dbReference type="EMBL" id="MBU3805943.1"/>
    </source>
</evidence>
<organism evidence="4 5">
    <name type="scientific">Candidatus Allofournierella pullistercoris</name>
    <dbReference type="NCBI Taxonomy" id="2838597"/>
    <lineage>
        <taxon>Bacteria</taxon>
        <taxon>Bacillati</taxon>
        <taxon>Bacillota</taxon>
        <taxon>Clostridia</taxon>
        <taxon>Eubacteriales</taxon>
        <taxon>Oscillospiraceae</taxon>
        <taxon>Allofournierella</taxon>
    </lineage>
</organism>
<dbReference type="PANTHER" id="PTHR11085:SF4">
    <property type="entry name" value="NAD-DEPENDENT PROTEIN DEACYLASE"/>
    <property type="match status" value="1"/>
</dbReference>
<dbReference type="GO" id="GO:0070403">
    <property type="term" value="F:NAD+ binding"/>
    <property type="evidence" value="ECO:0007669"/>
    <property type="project" value="TreeGrafter"/>
</dbReference>
<feature type="binding site" evidence="2">
    <location>
        <position position="140"/>
    </location>
    <ligand>
        <name>Zn(2+)</name>
        <dbReference type="ChEBI" id="CHEBI:29105"/>
    </ligand>
</feature>
<dbReference type="PROSITE" id="PS50305">
    <property type="entry name" value="SIRTUIN"/>
    <property type="match status" value="1"/>
</dbReference>
<comment type="caution">
    <text evidence="2">Lacks conserved residue(s) required for the propagation of feature annotation.</text>
</comment>
<keyword evidence="1" id="KW-0520">NAD</keyword>
<evidence type="ECO:0000313" key="5">
    <source>
        <dbReference type="Proteomes" id="UP000713596"/>
    </source>
</evidence>
<feature type="domain" description="Deacetylase sirtuin-type" evidence="3">
    <location>
        <begin position="1"/>
        <end position="290"/>
    </location>
</feature>